<dbReference type="Pfam" id="PF13091">
    <property type="entry name" value="PLDc_2"/>
    <property type="match status" value="1"/>
</dbReference>
<dbReference type="EMBL" id="SAYG01000003">
    <property type="protein sequence ID" value="TXJ46434.1"/>
    <property type="molecule type" value="Genomic_DNA"/>
</dbReference>
<gene>
    <name evidence="2" type="ORF">EPJ70_01680</name>
</gene>
<dbReference type="Proteomes" id="UP000324574">
    <property type="component" value="Unassembled WGS sequence"/>
</dbReference>
<evidence type="ECO:0000313" key="3">
    <source>
        <dbReference type="Proteomes" id="UP000324574"/>
    </source>
</evidence>
<feature type="domain" description="PLD phosphodiesterase" evidence="1">
    <location>
        <begin position="81"/>
        <end position="108"/>
    </location>
</feature>
<dbReference type="InterPro" id="IPR025202">
    <property type="entry name" value="PLD-like_dom"/>
</dbReference>
<name>A0A5C8FAH8_9SPIR</name>
<dbReference type="GO" id="GO:0003824">
    <property type="term" value="F:catalytic activity"/>
    <property type="evidence" value="ECO:0007669"/>
    <property type="project" value="InterPro"/>
</dbReference>
<sequence length="417" mass="49311">MELYTNSNKKSDFLKSALEKNIKENEDIYIATAFFSDIDFIKKAIEKNCNIKLIVRISLATPMQGLKEISEMNNVNIRFFTSNKFHPKLYIFGNSIAFIGSSNLTQSGLTSNQEINISIESENPIFKDLRTLFDEYWKQAEVLDNNYIQKFIEIEKKYYDINKKVNNYQSDIKEIKECEFDNITIIGKKKQSKEDTFISDFKKKYQLFLSNYRKLESIYKSFGKRKETSLPLKIEIDQFLSWIREKEAKGDEFKKINKLSYNEIKERVNNLFKSFCNDNYISEEYIKNYNFCIDNLSQSKIDNISEDDLYKCLLFINAFRDREKRYSGGNIDMRKENFFKNNSIDKIKETIKYLLYNTNEEYETRMAKCINDNNLKIKSFGESSVKELFGIINNEDIPPCNDRVLKSMQYLGFGDLK</sequence>
<dbReference type="Gene3D" id="3.30.870.10">
    <property type="entry name" value="Endonuclease Chain A"/>
    <property type="match status" value="1"/>
</dbReference>
<evidence type="ECO:0000313" key="2">
    <source>
        <dbReference type="EMBL" id="TXJ46434.1"/>
    </source>
</evidence>
<proteinExistence type="predicted"/>
<comment type="caution">
    <text evidence="2">The sequence shown here is derived from an EMBL/GenBank/DDBJ whole genome shotgun (WGS) entry which is preliminary data.</text>
</comment>
<protein>
    <recommendedName>
        <fullName evidence="1">PLD phosphodiesterase domain-containing protein</fullName>
    </recommendedName>
</protein>
<dbReference type="SUPFAM" id="SSF56024">
    <property type="entry name" value="Phospholipase D/nuclease"/>
    <property type="match status" value="1"/>
</dbReference>
<dbReference type="GO" id="GO:0006793">
    <property type="term" value="P:phosphorus metabolic process"/>
    <property type="evidence" value="ECO:0007669"/>
    <property type="project" value="UniProtKB-ARBA"/>
</dbReference>
<dbReference type="RefSeq" id="WP_147525793.1">
    <property type="nucleotide sequence ID" value="NZ_SAYG01000003.1"/>
</dbReference>
<accession>A0A5C8FAH8</accession>
<dbReference type="AlphaFoldDB" id="A0A5C8FAH8"/>
<dbReference type="PROSITE" id="PS50035">
    <property type="entry name" value="PLD"/>
    <property type="match status" value="1"/>
</dbReference>
<reference evidence="2 3" key="1">
    <citation type="journal article" date="1992" name="Lakartidningen">
        <title>[Penicillin V and not amoxicillin is the first choice preparation in acute otitis].</title>
        <authorList>
            <person name="Kamme C."/>
            <person name="Lundgren K."/>
            <person name="Prellner K."/>
        </authorList>
    </citation>
    <scope>NUCLEOTIDE SEQUENCE [LARGE SCALE GENOMIC DNA]</scope>
    <source>
        <strain evidence="2 3">PC3714II</strain>
    </source>
</reference>
<dbReference type="InterPro" id="IPR001736">
    <property type="entry name" value="PLipase_D/transphosphatidylase"/>
</dbReference>
<evidence type="ECO:0000259" key="1">
    <source>
        <dbReference type="PROSITE" id="PS50035"/>
    </source>
</evidence>
<organism evidence="2 3">
    <name type="scientific">Brachyspira aalborgi</name>
    <dbReference type="NCBI Taxonomy" id="29522"/>
    <lineage>
        <taxon>Bacteria</taxon>
        <taxon>Pseudomonadati</taxon>
        <taxon>Spirochaetota</taxon>
        <taxon>Spirochaetia</taxon>
        <taxon>Brachyspirales</taxon>
        <taxon>Brachyspiraceae</taxon>
        <taxon>Brachyspira</taxon>
    </lineage>
</organism>